<dbReference type="RefSeq" id="WP_085268350.1">
    <property type="nucleotide sequence ID" value="NZ_AP022614.1"/>
</dbReference>
<dbReference type="InterPro" id="IPR036551">
    <property type="entry name" value="Flavin_trans-like"/>
</dbReference>
<feature type="domain" description="Flavoprotein" evidence="8">
    <location>
        <begin position="27"/>
        <end position="197"/>
    </location>
</feature>
<feature type="binding site" evidence="7">
    <location>
        <position position="61"/>
    </location>
    <ligand>
        <name>FMN</name>
        <dbReference type="ChEBI" id="CHEBI:58210"/>
    </ligand>
</feature>
<dbReference type="SUPFAM" id="SSF52507">
    <property type="entry name" value="Homo-oligomeric flavin-containing Cys decarboxylases, HFCD"/>
    <property type="match status" value="1"/>
</dbReference>
<comment type="caution">
    <text evidence="7">Lacks conserved residue(s) required for the propagation of feature annotation.</text>
</comment>
<keyword evidence="10" id="KW-1185">Reference proteome</keyword>
<evidence type="ECO:0000256" key="3">
    <source>
        <dbReference type="ARBA" id="ARBA00022643"/>
    </source>
</evidence>
<evidence type="ECO:0000256" key="7">
    <source>
        <dbReference type="HAMAP-Rule" id="MF_01984"/>
    </source>
</evidence>
<dbReference type="EC" id="2.5.1.129" evidence="7"/>
<gene>
    <name evidence="7 9" type="primary">ubiX</name>
    <name evidence="9" type="ORF">MPRM_45460</name>
</gene>
<dbReference type="InterPro" id="IPR003382">
    <property type="entry name" value="Flavoprotein"/>
</dbReference>
<comment type="catalytic activity">
    <reaction evidence="5 7">
        <text>dimethylallyl phosphate + FMNH2 = prenylated FMNH2 + phosphate</text>
        <dbReference type="Rhea" id="RHEA:37743"/>
        <dbReference type="ChEBI" id="CHEBI:43474"/>
        <dbReference type="ChEBI" id="CHEBI:57618"/>
        <dbReference type="ChEBI" id="CHEBI:87467"/>
        <dbReference type="ChEBI" id="CHEBI:88052"/>
        <dbReference type="EC" id="2.5.1.129"/>
    </reaction>
</comment>
<evidence type="ECO:0000256" key="6">
    <source>
        <dbReference type="ARBA" id="ARBA00060793"/>
    </source>
</evidence>
<dbReference type="InterPro" id="IPR004507">
    <property type="entry name" value="UbiX-like"/>
</dbReference>
<feature type="binding site" evidence="7">
    <location>
        <begin position="112"/>
        <end position="115"/>
    </location>
    <ligand>
        <name>FMN</name>
        <dbReference type="ChEBI" id="CHEBI:58210"/>
    </ligand>
</feature>
<keyword evidence="3 7" id="KW-0288">FMN</keyword>
<name>A0A7I7YZD3_9MYCO</name>
<dbReference type="OrthoDB" id="9781577at2"/>
<feature type="binding site" evidence="7">
    <location>
        <begin position="35"/>
        <end position="37"/>
    </location>
    <ligand>
        <name>FMN</name>
        <dbReference type="ChEBI" id="CHEBI:58210"/>
    </ligand>
</feature>
<evidence type="ECO:0000256" key="4">
    <source>
        <dbReference type="ARBA" id="ARBA00022679"/>
    </source>
</evidence>
<evidence type="ECO:0000259" key="8">
    <source>
        <dbReference type="Pfam" id="PF02441"/>
    </source>
</evidence>
<dbReference type="EMBL" id="AP022614">
    <property type="protein sequence ID" value="BBZ47265.1"/>
    <property type="molecule type" value="Genomic_DNA"/>
</dbReference>
<feature type="binding site" evidence="7">
    <location>
        <position position="193"/>
    </location>
    <ligand>
        <name>dimethylallyl phosphate</name>
        <dbReference type="ChEBI" id="CHEBI:88052"/>
    </ligand>
</feature>
<comment type="function">
    <text evidence="7">Flavin prenyltransferase that catalyzes the synthesis of the prenylated FMN cofactor (prenyl-FMN) for 4-hydroxy-3-polyprenylbenzoic acid decarboxylase UbiD. The prenyltransferase is metal-independent and links a dimethylallyl moiety from dimethylallyl monophosphate (DMAP) to the flavin N5 and C6 atoms of FMN.</text>
</comment>
<dbReference type="HAMAP" id="MF_01984">
    <property type="entry name" value="ubiX_pad"/>
    <property type="match status" value="1"/>
</dbReference>
<dbReference type="NCBIfam" id="NF004685">
    <property type="entry name" value="PRK06029.1"/>
    <property type="match status" value="1"/>
</dbReference>
<dbReference type="GO" id="GO:0106141">
    <property type="term" value="F:flavin prenyltransferase activity"/>
    <property type="evidence" value="ECO:0007669"/>
    <property type="project" value="UniProtKB-EC"/>
</dbReference>
<dbReference type="FunFam" id="3.40.50.1950:FF:000001">
    <property type="entry name" value="Flavin prenyltransferase UbiX"/>
    <property type="match status" value="1"/>
</dbReference>
<sequence>MLARRDLTDSPAAQGAQQDCTAAGKTKRLIVGISGATGIIYGIRLLDQLHAAGVETHLVTSRAGEITRSYETHYTAGELRAKADVSYPIGDVGAAIASGSFRTQGMIIAPCSMRTLAEIATGVTTTLLTRAADVCLKERRRVVLLVREAPLTTIHLRNMLAATEGGAIVFPPVPAFYDRPATVDDIVNHTIGRVLDLFDLDTGLVHRWGEPAHEKLAHRNGKRV</sequence>
<dbReference type="Pfam" id="PF02441">
    <property type="entry name" value="Flavoprotein"/>
    <property type="match status" value="1"/>
</dbReference>
<evidence type="ECO:0000313" key="9">
    <source>
        <dbReference type="EMBL" id="BBZ47265.1"/>
    </source>
</evidence>
<keyword evidence="4 7" id="KW-0808">Transferase</keyword>
<keyword evidence="1 7" id="KW-0637">Prenyltransferase</keyword>
<keyword evidence="2 7" id="KW-0285">Flavoprotein</keyword>
<comment type="similarity">
    <text evidence="6 7">Belongs to the UbiX/PAD1 family.</text>
</comment>
<dbReference type="NCBIfam" id="TIGR00421">
    <property type="entry name" value="ubiX_pad"/>
    <property type="match status" value="1"/>
</dbReference>
<dbReference type="AlphaFoldDB" id="A0A7I7YZD3"/>
<dbReference type="Proteomes" id="UP000467105">
    <property type="component" value="Chromosome"/>
</dbReference>
<evidence type="ECO:0000256" key="1">
    <source>
        <dbReference type="ARBA" id="ARBA00022602"/>
    </source>
</evidence>
<organism evidence="9 10">
    <name type="scientific">Mycobacterium parmense</name>
    <dbReference type="NCBI Taxonomy" id="185642"/>
    <lineage>
        <taxon>Bacteria</taxon>
        <taxon>Bacillati</taxon>
        <taxon>Actinomycetota</taxon>
        <taxon>Actinomycetes</taxon>
        <taxon>Mycobacteriales</taxon>
        <taxon>Mycobacteriaceae</taxon>
        <taxon>Mycobacterium</taxon>
        <taxon>Mycobacterium simiae complex</taxon>
    </lineage>
</organism>
<dbReference type="PANTHER" id="PTHR43374:SF1">
    <property type="entry name" value="FLAVIN PRENYLTRANSFERASE PAD1, MITOCHONDRIAL"/>
    <property type="match status" value="1"/>
</dbReference>
<dbReference type="PANTHER" id="PTHR43374">
    <property type="entry name" value="FLAVIN PRENYLTRANSFERASE"/>
    <property type="match status" value="1"/>
</dbReference>
<feature type="binding site" evidence="7">
    <location>
        <position position="177"/>
    </location>
    <ligand>
        <name>dimethylallyl phosphate</name>
        <dbReference type="ChEBI" id="CHEBI:88052"/>
    </ligand>
</feature>
<accession>A0A7I7YZD3</accession>
<evidence type="ECO:0000313" key="10">
    <source>
        <dbReference type="Proteomes" id="UP000467105"/>
    </source>
</evidence>
<feature type="binding site" evidence="7">
    <location>
        <position position="147"/>
    </location>
    <ligand>
        <name>FMN</name>
        <dbReference type="ChEBI" id="CHEBI:58210"/>
    </ligand>
</feature>
<reference evidence="9 10" key="1">
    <citation type="journal article" date="2019" name="Emerg. Microbes Infect.">
        <title>Comprehensive subspecies identification of 175 nontuberculous mycobacteria species based on 7547 genomic profiles.</title>
        <authorList>
            <person name="Matsumoto Y."/>
            <person name="Kinjo T."/>
            <person name="Motooka D."/>
            <person name="Nabeya D."/>
            <person name="Jung N."/>
            <person name="Uechi K."/>
            <person name="Horii T."/>
            <person name="Iida T."/>
            <person name="Fujita J."/>
            <person name="Nakamura S."/>
        </authorList>
    </citation>
    <scope>NUCLEOTIDE SEQUENCE [LARGE SCALE GENOMIC DNA]</scope>
    <source>
        <strain evidence="9 10">JCM 14742</strain>
    </source>
</reference>
<proteinExistence type="inferred from homology"/>
<protein>
    <recommendedName>
        <fullName evidence="7">Flavin prenyltransferase UbiX</fullName>
        <ecNumber evidence="7">2.5.1.129</ecNumber>
    </recommendedName>
</protein>
<evidence type="ECO:0000256" key="2">
    <source>
        <dbReference type="ARBA" id="ARBA00022630"/>
    </source>
</evidence>
<evidence type="ECO:0000256" key="5">
    <source>
        <dbReference type="ARBA" id="ARBA00050612"/>
    </source>
</evidence>
<dbReference type="Gene3D" id="3.40.50.1950">
    <property type="entry name" value="Flavin prenyltransferase-like"/>
    <property type="match status" value="1"/>
</dbReference>
<dbReference type="GO" id="GO:0016831">
    <property type="term" value="F:carboxy-lyase activity"/>
    <property type="evidence" value="ECO:0007669"/>
    <property type="project" value="TreeGrafter"/>
</dbReference>